<evidence type="ECO:0000256" key="1">
    <source>
        <dbReference type="ARBA" id="ARBA00022737"/>
    </source>
</evidence>
<evidence type="ECO:0000313" key="4">
    <source>
        <dbReference type="EMBL" id="ROH85700.1"/>
    </source>
</evidence>
<dbReference type="Proteomes" id="UP000275137">
    <property type="component" value="Unassembled WGS sequence"/>
</dbReference>
<dbReference type="InterPro" id="IPR002110">
    <property type="entry name" value="Ankyrin_rpt"/>
</dbReference>
<keyword evidence="5" id="KW-1185">Reference proteome</keyword>
<dbReference type="PROSITE" id="PS50297">
    <property type="entry name" value="ANK_REP_REGION"/>
    <property type="match status" value="1"/>
</dbReference>
<dbReference type="EMBL" id="RJVP01000004">
    <property type="protein sequence ID" value="ROH85700.1"/>
    <property type="molecule type" value="Genomic_DNA"/>
</dbReference>
<gene>
    <name evidence="4" type="ORF">ED236_08105</name>
</gene>
<reference evidence="4 5" key="1">
    <citation type="submission" date="2018-10" db="EMBL/GenBank/DDBJ databases">
        <authorList>
            <person name="Chen W.-M."/>
        </authorList>
    </citation>
    <scope>NUCLEOTIDE SEQUENCE [LARGE SCALE GENOMIC DNA]</scope>
    <source>
        <strain evidence="4 5">H-5</strain>
    </source>
</reference>
<protein>
    <submittedName>
        <fullName evidence="4">Ankyrin repeat domain-containing protein</fullName>
    </submittedName>
</protein>
<feature type="repeat" description="ANK" evidence="3">
    <location>
        <begin position="762"/>
        <end position="783"/>
    </location>
</feature>
<dbReference type="PANTHER" id="PTHR24198">
    <property type="entry name" value="ANKYRIN REPEAT AND PROTEIN KINASE DOMAIN-CONTAINING PROTEIN"/>
    <property type="match status" value="1"/>
</dbReference>
<dbReference type="InterPro" id="IPR036770">
    <property type="entry name" value="Ankyrin_rpt-contain_sf"/>
</dbReference>
<dbReference type="PANTHER" id="PTHR24198:SF165">
    <property type="entry name" value="ANKYRIN REPEAT-CONTAINING PROTEIN-RELATED"/>
    <property type="match status" value="1"/>
</dbReference>
<comment type="caution">
    <text evidence="4">The sequence shown here is derived from an EMBL/GenBank/DDBJ whole genome shotgun (WGS) entry which is preliminary data.</text>
</comment>
<dbReference type="Gene3D" id="1.25.40.20">
    <property type="entry name" value="Ankyrin repeat-containing domain"/>
    <property type="match status" value="1"/>
</dbReference>
<evidence type="ECO:0000256" key="3">
    <source>
        <dbReference type="PROSITE-ProRule" id="PRU00023"/>
    </source>
</evidence>
<proteinExistence type="predicted"/>
<dbReference type="SUPFAM" id="SSF48403">
    <property type="entry name" value="Ankyrin repeat"/>
    <property type="match status" value="1"/>
</dbReference>
<accession>A0A3N0UYU6</accession>
<evidence type="ECO:0000256" key="2">
    <source>
        <dbReference type="ARBA" id="ARBA00023043"/>
    </source>
</evidence>
<sequence>MAHLPSFEEILTEVHSRFGLKALPNKGRFTGYELEVDGHVDRLGQLLLGIFDALELDERARRDATHLIEKLAGILKALELRTWTGNANQKQVLWHLLICLHVPVWARNVAFWSLANVEHDLPPIDAGMPGGEFWFLPTGNESTGEVYLPVPKVLHWLLDLLGEPSLETLRDALGSARLREMEGGNDAVVRTLRNWLSGGIPKSDSKIGEIFSDDAKLVFSGAFELDVEDSPEAQFDSALTFVLNRKLGITQLSNQIPMTPERLLPIFEKTASEEEKSTFVRHVGSRYAAPSMANIRQRLRVARLTQAGYQDLVGFLCPELKPEEANDPQRNKVLQLIALFETIYNKTIQAWHHGHSEAEQDAWFEKQFAPWDRYDLLLAIMSSINWEDRVRLLAERLTRLFFSLDPEQELESILPVSAEDLAAVLRPRLERIQIEFDEDKRAQALCQRVKGSSPYRALQSEANFFVLERFAQSNGLSEKIRQMAWNRMAEVASNALDRGTLRLIEFNNLLNGNPSAWPSDICSIVKEKLAAAEEDKEAWEQWKAPFLRFKAKHALFENRFDDAEKLFKSALAACSERAFGGLRGEIARDGFAVSITRSALNRKNHEPYYRNMVHFIEFENGVPSFEDAATEVEEFFWGTLYHPYPGLDSLADASRKGLYSAFKDTFGLIEKADWDGFNRWLSKNGNCLRHSDFKDVRRSSALMQSLKWLYEFEDKLPSLRAMTPSELQGEIFKIEQHLRNRRHSIRLLLDAWPEQAKLVDFKGQTPLMMAANHADFHLVELLLPLSEIDVQDYLGRTSLHAAVAGRSLDCLAAVLALNPDVMRVSHGEENTAAHTAVRFGWVDGLRLLLDEFPGLVGVRNVFGHTPIVMAKELLENHESWRTFMREQKARAIGTRSDFERIVELLGVYDSESANGHLAV</sequence>
<keyword evidence="1" id="KW-0677">Repeat</keyword>
<name>A0A3N0UYU6_9PROT</name>
<organism evidence="4 5">
    <name type="scientific">Pseudomethylobacillus aquaticus</name>
    <dbReference type="NCBI Taxonomy" id="2676064"/>
    <lineage>
        <taxon>Bacteria</taxon>
        <taxon>Pseudomonadati</taxon>
        <taxon>Pseudomonadota</taxon>
        <taxon>Betaproteobacteria</taxon>
        <taxon>Nitrosomonadales</taxon>
        <taxon>Methylophilaceae</taxon>
        <taxon>Pseudomethylobacillus</taxon>
    </lineage>
</organism>
<dbReference type="AlphaFoldDB" id="A0A3N0UYU6"/>
<keyword evidence="2 3" id="KW-0040">ANK repeat</keyword>
<dbReference type="RefSeq" id="WP_123237478.1">
    <property type="nucleotide sequence ID" value="NZ_RJVP01000004.1"/>
</dbReference>
<dbReference type="PROSITE" id="PS50088">
    <property type="entry name" value="ANK_REPEAT"/>
    <property type="match status" value="1"/>
</dbReference>
<dbReference type="SMART" id="SM00248">
    <property type="entry name" value="ANK"/>
    <property type="match status" value="3"/>
</dbReference>
<dbReference type="Pfam" id="PF12796">
    <property type="entry name" value="Ank_2"/>
    <property type="match status" value="1"/>
</dbReference>
<evidence type="ECO:0000313" key="5">
    <source>
        <dbReference type="Proteomes" id="UP000275137"/>
    </source>
</evidence>